<organism evidence="1 2">
    <name type="scientific">Usitatibacter rugosus</name>
    <dbReference type="NCBI Taxonomy" id="2732067"/>
    <lineage>
        <taxon>Bacteria</taxon>
        <taxon>Pseudomonadati</taxon>
        <taxon>Pseudomonadota</taxon>
        <taxon>Betaproteobacteria</taxon>
        <taxon>Nitrosomonadales</taxon>
        <taxon>Usitatibacteraceae</taxon>
        <taxon>Usitatibacter</taxon>
    </lineage>
</organism>
<sequence>MKAGAPALANAASRQPMLAERAARLHAQVARGVFASRAQRALAATLVEFDAGLKDLLAAAPSAEVRETYRMLQLLWQDYRPHVARTALGEAPEKLGERSEEVVWIAAKGARLLRDPAADAQTARVRLAGEARFQSQRIARIHFFTAWIARSDKREAELATASRDFRRALDALLAAPADASGAAAELQLAENQSGFLAQAGRDLKSARDSVPGLEAVAKTCDNILEVMDRVAALYESVPA</sequence>
<name>A0A6M4GZ43_9PROT</name>
<dbReference type="RefSeq" id="WP_171094771.1">
    <property type="nucleotide sequence ID" value="NZ_CP053069.1"/>
</dbReference>
<protein>
    <submittedName>
        <fullName evidence="1">Uncharacterized protein</fullName>
    </submittedName>
</protein>
<keyword evidence="2" id="KW-1185">Reference proteome</keyword>
<dbReference type="EMBL" id="CP053069">
    <property type="protein sequence ID" value="QJR12506.1"/>
    <property type="molecule type" value="Genomic_DNA"/>
</dbReference>
<accession>A0A6M4GZ43</accession>
<gene>
    <name evidence="1" type="ORF">DSM104443_03592</name>
</gene>
<evidence type="ECO:0000313" key="1">
    <source>
        <dbReference type="EMBL" id="QJR12506.1"/>
    </source>
</evidence>
<dbReference type="AlphaFoldDB" id="A0A6M4GZ43"/>
<dbReference type="KEGG" id="uru:DSM104443_03592"/>
<reference evidence="1 2" key="1">
    <citation type="submission" date="2020-04" db="EMBL/GenBank/DDBJ databases">
        <title>Usitatibacter rugosus gen. nov., sp. nov. and Usitatibacter palustris sp. nov., novel members of Usitatibacteraceae fam. nov. within the order Nitrosomonadales isolated from soil.</title>
        <authorList>
            <person name="Huber K.J."/>
            <person name="Neumann-Schaal M."/>
            <person name="Geppert A."/>
            <person name="Luckner M."/>
            <person name="Wanner G."/>
            <person name="Overmann J."/>
        </authorList>
    </citation>
    <scope>NUCLEOTIDE SEQUENCE [LARGE SCALE GENOMIC DNA]</scope>
    <source>
        <strain evidence="1 2">0125_3</strain>
    </source>
</reference>
<evidence type="ECO:0000313" key="2">
    <source>
        <dbReference type="Proteomes" id="UP000501534"/>
    </source>
</evidence>
<dbReference type="Proteomes" id="UP000501534">
    <property type="component" value="Chromosome"/>
</dbReference>
<proteinExistence type="predicted"/>